<organism evidence="1 2">
    <name type="scientific">Clavelina lepadiformis</name>
    <name type="common">Light-bulb sea squirt</name>
    <name type="synonym">Ascidia lepadiformis</name>
    <dbReference type="NCBI Taxonomy" id="159417"/>
    <lineage>
        <taxon>Eukaryota</taxon>
        <taxon>Metazoa</taxon>
        <taxon>Chordata</taxon>
        <taxon>Tunicata</taxon>
        <taxon>Ascidiacea</taxon>
        <taxon>Aplousobranchia</taxon>
        <taxon>Clavelinidae</taxon>
        <taxon>Clavelina</taxon>
    </lineage>
</organism>
<comment type="caution">
    <text evidence="1">The sequence shown here is derived from an EMBL/GenBank/DDBJ whole genome shotgun (WGS) entry which is preliminary data.</text>
</comment>
<reference evidence="1 2" key="1">
    <citation type="submission" date="2024-02" db="EMBL/GenBank/DDBJ databases">
        <authorList>
            <person name="Daric V."/>
            <person name="Darras S."/>
        </authorList>
    </citation>
    <scope>NUCLEOTIDE SEQUENCE [LARGE SCALE GENOMIC DNA]</scope>
</reference>
<accession>A0ABP0H3U3</accession>
<dbReference type="EMBL" id="CAWYQH010000174">
    <property type="protein sequence ID" value="CAK8698662.1"/>
    <property type="molecule type" value="Genomic_DNA"/>
</dbReference>
<evidence type="ECO:0000313" key="2">
    <source>
        <dbReference type="Proteomes" id="UP001642483"/>
    </source>
</evidence>
<protein>
    <submittedName>
        <fullName evidence="1">Uncharacterized protein</fullName>
    </submittedName>
</protein>
<dbReference type="Proteomes" id="UP001642483">
    <property type="component" value="Unassembled WGS sequence"/>
</dbReference>
<proteinExistence type="predicted"/>
<gene>
    <name evidence="1" type="ORF">CVLEPA_LOCUS32084</name>
</gene>
<keyword evidence="2" id="KW-1185">Reference proteome</keyword>
<evidence type="ECO:0000313" key="1">
    <source>
        <dbReference type="EMBL" id="CAK8698662.1"/>
    </source>
</evidence>
<sequence length="146" mass="16102">MIITLRESPVLGIDSKATFWECNISVEKQIDGKVLEAETSGTTGVNIRQELSHSSSESTFSPIHVLFPPARKEQNESLAFVRSYGLEQLPRMVECGLILTPPVALSLQVPRLSLQAQAPMASVLWNSLQKIVDGGSSSHLRIERQF</sequence>
<name>A0ABP0H3U3_CLALP</name>